<accession>A0ABS9Q9K4</accession>
<evidence type="ECO:0000313" key="2">
    <source>
        <dbReference type="Proteomes" id="UP001521931"/>
    </source>
</evidence>
<dbReference type="RefSeq" id="WP_239266703.1">
    <property type="nucleotide sequence ID" value="NZ_JAKRCV010000118.1"/>
</dbReference>
<name>A0ABS9Q9K4_9MICO</name>
<protein>
    <submittedName>
        <fullName evidence="1">Uncharacterized protein</fullName>
    </submittedName>
</protein>
<sequence>MPTFESPAADADEVQTALRALAHATRRIDDPREIYSVLGSLTSAVASLSQSLHQIAEYHDGRHRNAQWAPADAPTTRSAAYRVSWDLHRAGEMLRQVGVVIGNAHEAEAMLAYHREFPQPLVSGDPVNRGLSL</sequence>
<keyword evidence="2" id="KW-1185">Reference proteome</keyword>
<comment type="caution">
    <text evidence="1">The sequence shown here is derived from an EMBL/GenBank/DDBJ whole genome shotgun (WGS) entry which is preliminary data.</text>
</comment>
<organism evidence="1 2">
    <name type="scientific">Arsenicicoccus bolidensis</name>
    <dbReference type="NCBI Taxonomy" id="229480"/>
    <lineage>
        <taxon>Bacteria</taxon>
        <taxon>Bacillati</taxon>
        <taxon>Actinomycetota</taxon>
        <taxon>Actinomycetes</taxon>
        <taxon>Micrococcales</taxon>
        <taxon>Intrasporangiaceae</taxon>
        <taxon>Arsenicicoccus</taxon>
    </lineage>
</organism>
<reference evidence="1 2" key="1">
    <citation type="submission" date="2022-02" db="EMBL/GenBank/DDBJ databases">
        <title>Uncovering new skin microbiome diversity through culturing and metagenomics.</title>
        <authorList>
            <person name="Conlan S."/>
            <person name="Deming C."/>
            <person name="Nisc Comparative Sequencing Program N."/>
            <person name="Segre J.A."/>
        </authorList>
    </citation>
    <scope>NUCLEOTIDE SEQUENCE [LARGE SCALE GENOMIC DNA]</scope>
    <source>
        <strain evidence="1 2">ACRQZ</strain>
    </source>
</reference>
<dbReference type="Proteomes" id="UP001521931">
    <property type="component" value="Unassembled WGS sequence"/>
</dbReference>
<evidence type="ECO:0000313" key="1">
    <source>
        <dbReference type="EMBL" id="MCG7323803.1"/>
    </source>
</evidence>
<proteinExistence type="predicted"/>
<gene>
    <name evidence="1" type="ORF">MHL29_18230</name>
</gene>
<dbReference type="EMBL" id="JAKRCV010000118">
    <property type="protein sequence ID" value="MCG7323803.1"/>
    <property type="molecule type" value="Genomic_DNA"/>
</dbReference>